<evidence type="ECO:0000313" key="3">
    <source>
        <dbReference type="Proteomes" id="UP000317557"/>
    </source>
</evidence>
<dbReference type="Proteomes" id="UP000317557">
    <property type="component" value="Unassembled WGS sequence"/>
</dbReference>
<protein>
    <submittedName>
        <fullName evidence="2">Uncharacterized protein</fullName>
    </submittedName>
</protein>
<keyword evidence="1" id="KW-0472">Membrane</keyword>
<keyword evidence="1" id="KW-1133">Transmembrane helix</keyword>
<organism evidence="2 3">
    <name type="scientific">Gracilimonas mengyeensis</name>
    <dbReference type="NCBI Taxonomy" id="1302730"/>
    <lineage>
        <taxon>Bacteria</taxon>
        <taxon>Pseudomonadati</taxon>
        <taxon>Balneolota</taxon>
        <taxon>Balneolia</taxon>
        <taxon>Balneolales</taxon>
        <taxon>Balneolaceae</taxon>
        <taxon>Gracilimonas</taxon>
    </lineage>
</organism>
<dbReference type="EMBL" id="FXTP01000010">
    <property type="protein sequence ID" value="SMO78697.1"/>
    <property type="molecule type" value="Genomic_DNA"/>
</dbReference>
<gene>
    <name evidence="2" type="ORF">SAMN06265219_110140</name>
</gene>
<evidence type="ECO:0000313" key="2">
    <source>
        <dbReference type="EMBL" id="SMO78697.1"/>
    </source>
</evidence>
<keyword evidence="1" id="KW-0812">Transmembrane</keyword>
<dbReference type="RefSeq" id="WP_142454954.1">
    <property type="nucleotide sequence ID" value="NZ_FXTP01000010.1"/>
</dbReference>
<keyword evidence="3" id="KW-1185">Reference proteome</keyword>
<evidence type="ECO:0000256" key="1">
    <source>
        <dbReference type="SAM" id="Phobius"/>
    </source>
</evidence>
<dbReference type="AlphaFoldDB" id="A0A521E437"/>
<proteinExistence type="predicted"/>
<feature type="transmembrane region" description="Helical" evidence="1">
    <location>
        <begin position="55"/>
        <end position="75"/>
    </location>
</feature>
<accession>A0A521E437</accession>
<sequence length="118" mass="13677">MKESKQHTEHEIKKTMQVLDEMERATTDSFFYSRLQARIENREQTEPRQGWHLEFGFAAAAAIVLIFVSLNVLVLTQSPDILEAEATVDRENFMEQLAADYQVIDPSYYESAETTEEE</sequence>
<reference evidence="2 3" key="1">
    <citation type="submission" date="2017-05" db="EMBL/GenBank/DDBJ databases">
        <authorList>
            <person name="Varghese N."/>
            <person name="Submissions S."/>
        </authorList>
    </citation>
    <scope>NUCLEOTIDE SEQUENCE [LARGE SCALE GENOMIC DNA]</scope>
    <source>
        <strain evidence="2 3">DSM 21985</strain>
    </source>
</reference>
<name>A0A521E437_9BACT</name>
<dbReference type="OrthoDB" id="886712at2"/>